<protein>
    <submittedName>
        <fullName evidence="1">Uncharacterized protein</fullName>
    </submittedName>
</protein>
<name>M7B769_CHEMY</name>
<reference evidence="2" key="1">
    <citation type="journal article" date="2013" name="Nat. Genet.">
        <title>The draft genomes of soft-shell turtle and green sea turtle yield insights into the development and evolution of the turtle-specific body plan.</title>
        <authorList>
            <person name="Wang Z."/>
            <person name="Pascual-Anaya J."/>
            <person name="Zadissa A."/>
            <person name="Li W."/>
            <person name="Niimura Y."/>
            <person name="Huang Z."/>
            <person name="Li C."/>
            <person name="White S."/>
            <person name="Xiong Z."/>
            <person name="Fang D."/>
            <person name="Wang B."/>
            <person name="Ming Y."/>
            <person name="Chen Y."/>
            <person name="Zheng Y."/>
            <person name="Kuraku S."/>
            <person name="Pignatelli M."/>
            <person name="Herrero J."/>
            <person name="Beal K."/>
            <person name="Nozawa M."/>
            <person name="Li Q."/>
            <person name="Wang J."/>
            <person name="Zhang H."/>
            <person name="Yu L."/>
            <person name="Shigenobu S."/>
            <person name="Wang J."/>
            <person name="Liu J."/>
            <person name="Flicek P."/>
            <person name="Searle S."/>
            <person name="Wang J."/>
            <person name="Kuratani S."/>
            <person name="Yin Y."/>
            <person name="Aken B."/>
            <person name="Zhang G."/>
            <person name="Irie N."/>
        </authorList>
    </citation>
    <scope>NUCLEOTIDE SEQUENCE [LARGE SCALE GENOMIC DNA]</scope>
</reference>
<evidence type="ECO:0000313" key="2">
    <source>
        <dbReference type="Proteomes" id="UP000031443"/>
    </source>
</evidence>
<sequence length="124" mass="14081">MMQLYRSSQIDAAAIDAAGVDLAGPVKTRYINSRAFSGQLRYSSSPRRVSAHARYTSDMGLNPVYLQEGHRVSRATKFWFLIFLSAPFSNIQDAAANHSELIHQLPWMKLLFHKMNICALRRPQ</sequence>
<evidence type="ECO:0000313" key="1">
    <source>
        <dbReference type="EMBL" id="EMP32964.1"/>
    </source>
</evidence>
<dbReference type="AlphaFoldDB" id="M7B769"/>
<proteinExistence type="predicted"/>
<accession>M7B769</accession>
<dbReference type="EMBL" id="KB537908">
    <property type="protein sequence ID" value="EMP32964.1"/>
    <property type="molecule type" value="Genomic_DNA"/>
</dbReference>
<dbReference type="Proteomes" id="UP000031443">
    <property type="component" value="Unassembled WGS sequence"/>
</dbReference>
<organism evidence="1 2">
    <name type="scientific">Chelonia mydas</name>
    <name type="common">Green sea-turtle</name>
    <name type="synonym">Chelonia agassizi</name>
    <dbReference type="NCBI Taxonomy" id="8469"/>
    <lineage>
        <taxon>Eukaryota</taxon>
        <taxon>Metazoa</taxon>
        <taxon>Chordata</taxon>
        <taxon>Craniata</taxon>
        <taxon>Vertebrata</taxon>
        <taxon>Euteleostomi</taxon>
        <taxon>Archelosauria</taxon>
        <taxon>Testudinata</taxon>
        <taxon>Testudines</taxon>
        <taxon>Cryptodira</taxon>
        <taxon>Durocryptodira</taxon>
        <taxon>Americhelydia</taxon>
        <taxon>Chelonioidea</taxon>
        <taxon>Cheloniidae</taxon>
        <taxon>Chelonia</taxon>
    </lineage>
</organism>
<gene>
    <name evidence="1" type="ORF">UY3_09893</name>
</gene>
<keyword evidence="2" id="KW-1185">Reference proteome</keyword>